<dbReference type="Gene3D" id="2.150.10.10">
    <property type="entry name" value="Serralysin-like metalloprotease, C-terminal"/>
    <property type="match status" value="1"/>
</dbReference>
<feature type="signal peptide" evidence="2">
    <location>
        <begin position="1"/>
        <end position="37"/>
    </location>
</feature>
<organism evidence="3 4">
    <name type="scientific">Streptomyces antimycoticus</name>
    <dbReference type="NCBI Taxonomy" id="68175"/>
    <lineage>
        <taxon>Bacteria</taxon>
        <taxon>Bacillati</taxon>
        <taxon>Actinomycetota</taxon>
        <taxon>Actinomycetes</taxon>
        <taxon>Kitasatosporales</taxon>
        <taxon>Streptomycetaceae</taxon>
        <taxon>Streptomyces</taxon>
        <taxon>Streptomyces violaceusniger group</taxon>
    </lineage>
</organism>
<gene>
    <name evidence="3" type="ORF">V2K49_02560</name>
</gene>
<name>A0ABD5J285_9ACTN</name>
<feature type="chain" id="PRO_5044834175" evidence="2">
    <location>
        <begin position="38"/>
        <end position="277"/>
    </location>
</feature>
<dbReference type="InterPro" id="IPR011049">
    <property type="entry name" value="Serralysin-like_metalloprot_C"/>
</dbReference>
<dbReference type="EMBL" id="JAZBJQ010000001">
    <property type="protein sequence ID" value="MEE4582070.1"/>
    <property type="molecule type" value="Genomic_DNA"/>
</dbReference>
<accession>A0ABD5J285</accession>
<dbReference type="InterPro" id="IPR018511">
    <property type="entry name" value="Hemolysin-typ_Ca-bd_CS"/>
</dbReference>
<dbReference type="AlphaFoldDB" id="A0ABD5J285"/>
<dbReference type="InterPro" id="IPR001343">
    <property type="entry name" value="Hemolysn_Ca-bd"/>
</dbReference>
<keyword evidence="2" id="KW-0732">Signal</keyword>
<evidence type="ECO:0000313" key="4">
    <source>
        <dbReference type="Proteomes" id="UP001354649"/>
    </source>
</evidence>
<proteinExistence type="predicted"/>
<evidence type="ECO:0000256" key="2">
    <source>
        <dbReference type="SAM" id="SignalP"/>
    </source>
</evidence>
<dbReference type="PROSITE" id="PS00330">
    <property type="entry name" value="HEMOLYSIN_CALCIUM"/>
    <property type="match status" value="2"/>
</dbReference>
<evidence type="ECO:0000256" key="1">
    <source>
        <dbReference type="SAM" id="MobiDB-lite"/>
    </source>
</evidence>
<feature type="region of interest" description="Disordered" evidence="1">
    <location>
        <begin position="214"/>
        <end position="277"/>
    </location>
</feature>
<dbReference type="Proteomes" id="UP001354649">
    <property type="component" value="Unassembled WGS sequence"/>
</dbReference>
<reference evidence="3 4" key="1">
    <citation type="submission" date="2023-11" db="EMBL/GenBank/DDBJ databases">
        <title>30 novel species of actinomycetes from the DSMZ collection.</title>
        <authorList>
            <person name="Nouioui I."/>
        </authorList>
    </citation>
    <scope>NUCLEOTIDE SEQUENCE [LARGE SCALE GENOMIC DNA]</scope>
    <source>
        <strain evidence="3 4">DSM 41602</strain>
    </source>
</reference>
<dbReference type="PRINTS" id="PR00313">
    <property type="entry name" value="CABNDNGRPT"/>
</dbReference>
<protein>
    <submittedName>
        <fullName evidence="3">Calcium-binding protein</fullName>
    </submittedName>
</protein>
<evidence type="ECO:0000313" key="3">
    <source>
        <dbReference type="EMBL" id="MEE4582070.1"/>
    </source>
</evidence>
<sequence>MSTLGLGPRSRRVRPVGVAALLAVAASTGLFAWNAQAATSPASSSPVSSAASPATVTAADGVMAYTAADGQTNKLTIKRVSKTDTTLTFGVDDVVKITAGTGCTHPTATDLTYVTCTVPVGDPDHPGDQGNVELGDGNDTVKISGGDVNVYGGAGDDTINGASVAVGGDGDDTISHTTNANGNAGNDTITDSYAAWAGDGDDIVIGDDVANEIYGGPGDDSLDGAGNDDSIYGEEGHDTIKGGPGNDYLFGGPDQDDIDGGPGDNVIDQDGSVPEGF</sequence>
<dbReference type="SUPFAM" id="SSF51120">
    <property type="entry name" value="beta-Roll"/>
    <property type="match status" value="1"/>
</dbReference>
<dbReference type="Pfam" id="PF00353">
    <property type="entry name" value="HemolysinCabind"/>
    <property type="match status" value="3"/>
</dbReference>
<dbReference type="RefSeq" id="WP_059145879.1">
    <property type="nucleotide sequence ID" value="NZ_JBEYSH010000005.1"/>
</dbReference>
<comment type="caution">
    <text evidence="3">The sequence shown here is derived from an EMBL/GenBank/DDBJ whole genome shotgun (WGS) entry which is preliminary data.</text>
</comment>